<dbReference type="OrthoDB" id="3275641at2"/>
<feature type="transmembrane region" description="Helical" evidence="7">
    <location>
        <begin position="498"/>
        <end position="520"/>
    </location>
</feature>
<evidence type="ECO:0000313" key="10">
    <source>
        <dbReference type="Proteomes" id="UP000238312"/>
    </source>
</evidence>
<gene>
    <name evidence="9" type="ORF">B0I32_109359</name>
</gene>
<feature type="domain" description="ABC3 transporter permease C-terminal" evidence="8">
    <location>
        <begin position="286"/>
        <end position="397"/>
    </location>
</feature>
<feature type="transmembrane region" description="Helical" evidence="7">
    <location>
        <begin position="917"/>
        <end position="939"/>
    </location>
</feature>
<dbReference type="InterPro" id="IPR003838">
    <property type="entry name" value="ABC3_permease_C"/>
</dbReference>
<keyword evidence="2" id="KW-1003">Cell membrane</keyword>
<keyword evidence="4 7" id="KW-1133">Transmembrane helix</keyword>
<feature type="transmembrane region" description="Helical" evidence="7">
    <location>
        <begin position="414"/>
        <end position="438"/>
    </location>
</feature>
<accession>A0A2T0MYW7</accession>
<dbReference type="GO" id="GO:0022857">
    <property type="term" value="F:transmembrane transporter activity"/>
    <property type="evidence" value="ECO:0007669"/>
    <property type="project" value="TreeGrafter"/>
</dbReference>
<organism evidence="9 10">
    <name type="scientific">Nonomuraea fuscirosea</name>
    <dbReference type="NCBI Taxonomy" id="1291556"/>
    <lineage>
        <taxon>Bacteria</taxon>
        <taxon>Bacillati</taxon>
        <taxon>Actinomycetota</taxon>
        <taxon>Actinomycetes</taxon>
        <taxon>Streptosporangiales</taxon>
        <taxon>Streptosporangiaceae</taxon>
        <taxon>Nonomuraea</taxon>
    </lineage>
</organism>
<proteinExistence type="inferred from homology"/>
<evidence type="ECO:0000256" key="5">
    <source>
        <dbReference type="ARBA" id="ARBA00023136"/>
    </source>
</evidence>
<evidence type="ECO:0000256" key="6">
    <source>
        <dbReference type="ARBA" id="ARBA00038076"/>
    </source>
</evidence>
<dbReference type="AlphaFoldDB" id="A0A2T0MYW7"/>
<comment type="caution">
    <text evidence="9">The sequence shown here is derived from an EMBL/GenBank/DDBJ whole genome shotgun (WGS) entry which is preliminary data.</text>
</comment>
<reference evidence="9 10" key="1">
    <citation type="submission" date="2018-03" db="EMBL/GenBank/DDBJ databases">
        <title>Genomic Encyclopedia of Type Strains, Phase III (KMG-III): the genomes of soil and plant-associated and newly described type strains.</title>
        <authorList>
            <person name="Whitman W."/>
        </authorList>
    </citation>
    <scope>NUCLEOTIDE SEQUENCE [LARGE SCALE GENOMIC DNA]</scope>
    <source>
        <strain evidence="9 10">CGMCC 4.7104</strain>
    </source>
</reference>
<evidence type="ECO:0000256" key="3">
    <source>
        <dbReference type="ARBA" id="ARBA00022692"/>
    </source>
</evidence>
<dbReference type="PANTHER" id="PTHR30572:SF4">
    <property type="entry name" value="ABC TRANSPORTER PERMEASE YTRF"/>
    <property type="match status" value="1"/>
</dbReference>
<evidence type="ECO:0000259" key="8">
    <source>
        <dbReference type="Pfam" id="PF02687"/>
    </source>
</evidence>
<keyword evidence="10" id="KW-1185">Reference proteome</keyword>
<feature type="transmembrane region" description="Helical" evidence="7">
    <location>
        <begin position="959"/>
        <end position="986"/>
    </location>
</feature>
<feature type="transmembrane region" description="Helical" evidence="7">
    <location>
        <begin position="860"/>
        <end position="885"/>
    </location>
</feature>
<dbReference type="GO" id="GO:0005886">
    <property type="term" value="C:plasma membrane"/>
    <property type="evidence" value="ECO:0007669"/>
    <property type="project" value="UniProtKB-SubCell"/>
</dbReference>
<feature type="transmembrane region" description="Helical" evidence="7">
    <location>
        <begin position="279"/>
        <end position="299"/>
    </location>
</feature>
<dbReference type="Proteomes" id="UP000238312">
    <property type="component" value="Unassembled WGS sequence"/>
</dbReference>
<sequence>MILRGLWERRTLSLVVLLIALVPIASAAVGPIYSAAARTTIARDAVRAAPLEGRGWRYTTSTGGIEAKVAAFTAGAAFTTRPVFGMEATSGRRADRRAYSLVWQDGQCEHVVVVAGRCPRASGEVMAGRTSGFKVGGRIRLTSVLGMEVTEGGRKPAPLKVVGLYRPGPANDPFWFGRTLFSPPGEPADDKADALFTVPSTRTDTYLVTDAVDVAGDVKSGWTDYATVYIDPARLEGTDIAKLSAMQAAAEAAGAQSSDIVYSRVADMLKGLTANAGSLGVPALLVIVQLVGLGWMLLFQTVGDLVRARSAEIALARLRGHRRARVWRFALTEPLLVLTAAVPLGLLLGYAAAGAMVGALLPPGIPAGFPPEAAVAGVAAMFGGVLAAALAAWRTANRPVTEEWRRTPRRSARGWVLDAIVLSITALGLVELLATGVITDVSGQSSSAMAVPGLVALGVALLAGRALPVLARRLFRLTRRRGGLGPFLALRQVARGPVTAGSVVVLGTAFGLATFAVSAWSATSGDYEETARFHNGAPVAIAVRPVEPERLIAAVNAADPGGRLAAPVIKVPGPPQLVASDPARLAAVAHWRPGLAGGRPLPEAVAGLPGPAAPRVWLRGERLRVRISHDPPPEGWGVRLFATLRVPGQLRPAAIPLGALSGRGGAHEWNLPPACRDAACELRALSGDMTPPAQFDEMAYAHVKVTGIAVRDKGRWNALPLPPWRVDQDPGSRDGTFIVSEIGNETLRPATYRPVPAAITVGAVGMRAVPGLDAAFATPVAPVLASAAGPGLTGAGVLVDLAQADRMAYGVHDTAEYQVWTSADDPEALERALTEQGLSVVSRRHVSDVVASFAAQGPGLALLLLLVAALAAAALALGRTVLALYTAARRRGYELAALEASGARVAALRAALLLEQVITVTAGTLAGLTAGLVAAWAALGRIPQFTEPPVTPPLPHDIAAAPVAAVVGAGLLVSLLAAVLVSELLLRGIRVERLRDAPA</sequence>
<name>A0A2T0MYW7_9ACTN</name>
<feature type="transmembrane region" description="Helical" evidence="7">
    <location>
        <begin position="450"/>
        <end position="471"/>
    </location>
</feature>
<feature type="transmembrane region" description="Helical" evidence="7">
    <location>
        <begin position="335"/>
        <end position="361"/>
    </location>
</feature>
<protein>
    <submittedName>
        <fullName evidence="9">FtsX-like permease family protein</fullName>
    </submittedName>
</protein>
<dbReference type="RefSeq" id="WP_106242729.1">
    <property type="nucleotide sequence ID" value="NZ_PVNG01000009.1"/>
</dbReference>
<evidence type="ECO:0000256" key="7">
    <source>
        <dbReference type="SAM" id="Phobius"/>
    </source>
</evidence>
<dbReference type="InterPro" id="IPR050250">
    <property type="entry name" value="Macrolide_Exporter_MacB"/>
</dbReference>
<evidence type="ECO:0000313" key="9">
    <source>
        <dbReference type="EMBL" id="PRX64430.1"/>
    </source>
</evidence>
<dbReference type="Pfam" id="PF02687">
    <property type="entry name" value="FtsX"/>
    <property type="match status" value="2"/>
</dbReference>
<evidence type="ECO:0000256" key="2">
    <source>
        <dbReference type="ARBA" id="ARBA00022475"/>
    </source>
</evidence>
<feature type="transmembrane region" description="Helical" evidence="7">
    <location>
        <begin position="373"/>
        <end position="393"/>
    </location>
</feature>
<evidence type="ECO:0000256" key="1">
    <source>
        <dbReference type="ARBA" id="ARBA00004651"/>
    </source>
</evidence>
<keyword evidence="3 7" id="KW-0812">Transmembrane</keyword>
<evidence type="ECO:0000256" key="4">
    <source>
        <dbReference type="ARBA" id="ARBA00022989"/>
    </source>
</evidence>
<comment type="subcellular location">
    <subcellularLocation>
        <location evidence="1">Cell membrane</location>
        <topology evidence="1">Multi-pass membrane protein</topology>
    </subcellularLocation>
</comment>
<keyword evidence="5 7" id="KW-0472">Membrane</keyword>
<dbReference type="EMBL" id="PVNG01000009">
    <property type="protein sequence ID" value="PRX64430.1"/>
    <property type="molecule type" value="Genomic_DNA"/>
</dbReference>
<feature type="domain" description="ABC3 transporter permease C-terminal" evidence="8">
    <location>
        <begin position="867"/>
        <end position="982"/>
    </location>
</feature>
<comment type="similarity">
    <text evidence="6">Belongs to the ABC-4 integral membrane protein family.</text>
</comment>
<dbReference type="PANTHER" id="PTHR30572">
    <property type="entry name" value="MEMBRANE COMPONENT OF TRANSPORTER-RELATED"/>
    <property type="match status" value="1"/>
</dbReference>